<dbReference type="GO" id="GO:0016301">
    <property type="term" value="F:kinase activity"/>
    <property type="evidence" value="ECO:0007669"/>
    <property type="project" value="UniProtKB-KW"/>
</dbReference>
<keyword evidence="5" id="KW-0808">Transferase</keyword>
<keyword evidence="4" id="KW-0762">Sugar transport</keyword>
<evidence type="ECO:0000256" key="5">
    <source>
        <dbReference type="ARBA" id="ARBA00022679"/>
    </source>
</evidence>
<keyword evidence="3" id="KW-0963">Cytoplasm</keyword>
<evidence type="ECO:0000256" key="2">
    <source>
        <dbReference type="ARBA" id="ARBA00022448"/>
    </source>
</evidence>
<dbReference type="GO" id="GO:0005737">
    <property type="term" value="C:cytoplasm"/>
    <property type="evidence" value="ECO:0007669"/>
    <property type="project" value="UniProtKB-SubCell"/>
</dbReference>
<dbReference type="Pfam" id="PF03830">
    <property type="entry name" value="PTSIIB_sorb"/>
    <property type="match status" value="1"/>
</dbReference>
<accession>A0A7V1PTF7</accession>
<dbReference type="SUPFAM" id="SSF52728">
    <property type="entry name" value="PTS IIb component"/>
    <property type="match status" value="1"/>
</dbReference>
<evidence type="ECO:0000256" key="3">
    <source>
        <dbReference type="ARBA" id="ARBA00022490"/>
    </source>
</evidence>
<evidence type="ECO:0000256" key="7">
    <source>
        <dbReference type="ARBA" id="ARBA00022777"/>
    </source>
</evidence>
<dbReference type="GO" id="GO:0009401">
    <property type="term" value="P:phosphoenolpyruvate-dependent sugar phosphotransferase system"/>
    <property type="evidence" value="ECO:0007669"/>
    <property type="project" value="UniProtKB-KW"/>
</dbReference>
<evidence type="ECO:0000256" key="6">
    <source>
        <dbReference type="ARBA" id="ARBA00022683"/>
    </source>
</evidence>
<comment type="subcellular location">
    <subcellularLocation>
        <location evidence="1">Cytoplasm</location>
    </subcellularLocation>
</comment>
<name>A0A7V1PTF7_CALAY</name>
<evidence type="ECO:0000256" key="1">
    <source>
        <dbReference type="ARBA" id="ARBA00004496"/>
    </source>
</evidence>
<dbReference type="PROSITE" id="PS51101">
    <property type="entry name" value="PTS_EIIB_TYPE_4"/>
    <property type="match status" value="1"/>
</dbReference>
<dbReference type="AlphaFoldDB" id="A0A7V1PTF7"/>
<protein>
    <submittedName>
        <fullName evidence="9">PTS mannose/fructose/sorbose transporter subunit IIB</fullName>
    </submittedName>
</protein>
<dbReference type="Proteomes" id="UP000886005">
    <property type="component" value="Unassembled WGS sequence"/>
</dbReference>
<keyword evidence="7" id="KW-0418">Kinase</keyword>
<feature type="domain" description="PTS EIIB type-4" evidence="8">
    <location>
        <begin position="1"/>
        <end position="159"/>
    </location>
</feature>
<dbReference type="InterPro" id="IPR004720">
    <property type="entry name" value="PTS_IIB_sorbose-sp"/>
</dbReference>
<evidence type="ECO:0000313" key="9">
    <source>
        <dbReference type="EMBL" id="HED09583.1"/>
    </source>
</evidence>
<reference evidence="9" key="1">
    <citation type="journal article" date="2020" name="mSystems">
        <title>Genome- and Community-Level Interaction Insights into Carbon Utilization and Element Cycling Functions of Hydrothermarchaeota in Hydrothermal Sediment.</title>
        <authorList>
            <person name="Zhou Z."/>
            <person name="Liu Y."/>
            <person name="Xu W."/>
            <person name="Pan J."/>
            <person name="Luo Z.H."/>
            <person name="Li M."/>
        </authorList>
    </citation>
    <scope>NUCLEOTIDE SEQUENCE [LARGE SCALE GENOMIC DNA]</scope>
    <source>
        <strain evidence="9">HyVt-456</strain>
    </source>
</reference>
<gene>
    <name evidence="9" type="ORF">ENJ10_02760</name>
</gene>
<comment type="caution">
    <text evidence="9">The sequence shown here is derived from an EMBL/GenBank/DDBJ whole genome shotgun (WGS) entry which is preliminary data.</text>
</comment>
<dbReference type="EMBL" id="DRLD01000071">
    <property type="protein sequence ID" value="HED09583.1"/>
    <property type="molecule type" value="Genomic_DNA"/>
</dbReference>
<dbReference type="Gene3D" id="3.40.35.10">
    <property type="entry name" value="Phosphotransferase system, sorbose subfamily IIB component"/>
    <property type="match status" value="1"/>
</dbReference>
<dbReference type="InterPro" id="IPR036667">
    <property type="entry name" value="PTS_IIB_sorbose-sp_sf"/>
</dbReference>
<organism evidence="9">
    <name type="scientific">Caldithrix abyssi</name>
    <dbReference type="NCBI Taxonomy" id="187145"/>
    <lineage>
        <taxon>Bacteria</taxon>
        <taxon>Pseudomonadati</taxon>
        <taxon>Calditrichota</taxon>
        <taxon>Calditrichia</taxon>
        <taxon>Calditrichales</taxon>
        <taxon>Calditrichaceae</taxon>
        <taxon>Caldithrix</taxon>
    </lineage>
</organism>
<sequence>MNIQLYRIDDRLIHGQVVIGWASVLQSEKIILCDDEVMANDWEKELYLSCVPETLETLILDEEHAAELLTHADPDPANAIFLVKGPEVIEHLLARGVTFSTVNVGGIHYKEGRRNYLSYLYLSDEEVASFKRCMQKGVRFECLDVPTGHKVDLREVLHT</sequence>
<dbReference type="GO" id="GO:0008982">
    <property type="term" value="F:protein-N(PI)-phosphohistidine-sugar phosphotransferase activity"/>
    <property type="evidence" value="ECO:0007669"/>
    <property type="project" value="InterPro"/>
</dbReference>
<keyword evidence="6" id="KW-0598">Phosphotransferase system</keyword>
<proteinExistence type="predicted"/>
<evidence type="ECO:0000259" key="8">
    <source>
        <dbReference type="PROSITE" id="PS51101"/>
    </source>
</evidence>
<evidence type="ECO:0000256" key="4">
    <source>
        <dbReference type="ARBA" id="ARBA00022597"/>
    </source>
</evidence>
<keyword evidence="2" id="KW-0813">Transport</keyword>